<dbReference type="Ensembl" id="ENSVKKT00000002695.1">
    <property type="protein sequence ID" value="ENSVKKP00000002620.1"/>
    <property type="gene ID" value="ENSVKKG00000002075.1"/>
</dbReference>
<evidence type="ECO:0000256" key="10">
    <source>
        <dbReference type="ARBA" id="ARBA00023014"/>
    </source>
</evidence>
<evidence type="ECO:0000256" key="6">
    <source>
        <dbReference type="ARBA" id="ARBA00022723"/>
    </source>
</evidence>
<reference evidence="14" key="2">
    <citation type="submission" date="2025-09" db="UniProtKB">
        <authorList>
            <consortium name="Ensembl"/>
        </authorList>
    </citation>
    <scope>IDENTIFICATION</scope>
</reference>
<keyword evidence="15" id="KW-1185">Reference proteome</keyword>
<comment type="similarity">
    <text evidence="1">Belongs to the flavin monoamine oxidase family. FIG1 subfamily.</text>
</comment>
<dbReference type="PANTHER" id="PTHR43557:SF7">
    <property type="entry name" value="RIESKE DOMAIN-CONTAINING PROTEIN"/>
    <property type="match status" value="1"/>
</dbReference>
<evidence type="ECO:0000256" key="5">
    <source>
        <dbReference type="ARBA" id="ARBA00022714"/>
    </source>
</evidence>
<dbReference type="OMA" id="EEHCMAR"/>
<dbReference type="InterPro" id="IPR017941">
    <property type="entry name" value="Rieske_2Fe-2S"/>
</dbReference>
<name>A0A8D2IU36_VARKO</name>
<dbReference type="Pfam" id="PF14759">
    <property type="entry name" value="Reductase_C"/>
    <property type="match status" value="1"/>
</dbReference>
<dbReference type="Gene3D" id="3.50.50.60">
    <property type="entry name" value="FAD/NAD(P)-binding domain"/>
    <property type="match status" value="3"/>
</dbReference>
<sequence>WVPSLPGRGSPCGWRDPQGRGRPPSERALTRHLSWAAARKAAWKGKMREVEVGGHPVLLLRDHLRFLAVGSRCPHAGAPLCKGYFKGGRLRCPWHGACFSTETGDIEEYPTLDCLPAFQVSTSPDLESGRRVKPMSKRCQLNPQTVLLLGAGPAALTCAETLRQEGFTGRVILATAEEHLPYDRTKLSKEMDAKAERLYLRPRSFLDAFGIEVWMRKEVGGGRGAGMNRGASAPLVHSPRQLQCPGSALQNVCVLLTPEDAGRILRLSTGKRAVIVGASFIGMEVAASLSGRAASIHVVERDPLPYCAALGEQVGSVAMKVRSPRCLARDRPAWSCKWTRGILGLGSGGRPTGQGQGPPASPPVPLWTSRLFSPQGMRTSSPSVFAAGDVTSFPVALLEGKSAPIRHWQVAQAHGHVAALSILQKPRELHTVPYFWTKLRGKSIRYAGCGIGYTETVLKGDLDQERFLLFYVRDGTVTAAASLNFDPMVSVVAEALYAGRPIRKEEGRGPDSKFLPGPGSDPAVSG</sequence>
<keyword evidence="4" id="KW-0285">Flavoprotein</keyword>
<dbReference type="InterPro" id="IPR023753">
    <property type="entry name" value="FAD/NAD-binding_dom"/>
</dbReference>
<dbReference type="Gene3D" id="2.102.10.10">
    <property type="entry name" value="Rieske [2Fe-2S] iron-sulphur domain"/>
    <property type="match status" value="1"/>
</dbReference>
<keyword evidence="5" id="KW-0001">2Fe-2S</keyword>
<feature type="domain" description="Rieske" evidence="13">
    <location>
        <begin position="35"/>
        <end position="129"/>
    </location>
</feature>
<evidence type="ECO:0000256" key="3">
    <source>
        <dbReference type="ARBA" id="ARBA00012806"/>
    </source>
</evidence>
<evidence type="ECO:0000256" key="1">
    <source>
        <dbReference type="ARBA" id="ARBA00005465"/>
    </source>
</evidence>
<dbReference type="Pfam" id="PF07992">
    <property type="entry name" value="Pyr_redox_2"/>
    <property type="match status" value="2"/>
</dbReference>
<evidence type="ECO:0000256" key="9">
    <source>
        <dbReference type="ARBA" id="ARBA00023004"/>
    </source>
</evidence>
<evidence type="ECO:0000256" key="8">
    <source>
        <dbReference type="ARBA" id="ARBA00023002"/>
    </source>
</evidence>
<dbReference type="GO" id="GO:0051537">
    <property type="term" value="F:2 iron, 2 sulfur cluster binding"/>
    <property type="evidence" value="ECO:0007669"/>
    <property type="project" value="UniProtKB-KW"/>
</dbReference>
<keyword evidence="7" id="KW-0274">FAD</keyword>
<feature type="region of interest" description="Disordered" evidence="12">
    <location>
        <begin position="503"/>
        <end position="526"/>
    </location>
</feature>
<evidence type="ECO:0000313" key="14">
    <source>
        <dbReference type="Ensembl" id="ENSVKKP00000002620.1"/>
    </source>
</evidence>
<evidence type="ECO:0000259" key="13">
    <source>
        <dbReference type="PROSITE" id="PS51296"/>
    </source>
</evidence>
<keyword evidence="11" id="KW-0325">Glycoprotein</keyword>
<dbReference type="GO" id="GO:0016651">
    <property type="term" value="F:oxidoreductase activity, acting on NAD(P)H"/>
    <property type="evidence" value="ECO:0007669"/>
    <property type="project" value="TreeGrafter"/>
</dbReference>
<dbReference type="SUPFAM" id="SSF51905">
    <property type="entry name" value="FAD/NAD(P)-binding domain"/>
    <property type="match status" value="2"/>
</dbReference>
<dbReference type="Pfam" id="PF00355">
    <property type="entry name" value="Rieske"/>
    <property type="match status" value="1"/>
</dbReference>
<evidence type="ECO:0000256" key="7">
    <source>
        <dbReference type="ARBA" id="ARBA00022827"/>
    </source>
</evidence>
<proteinExistence type="inferred from homology"/>
<dbReference type="InterPro" id="IPR036922">
    <property type="entry name" value="Rieske_2Fe-2S_sf"/>
</dbReference>
<dbReference type="Proteomes" id="UP000694545">
    <property type="component" value="Unplaced"/>
</dbReference>
<dbReference type="PRINTS" id="PR00368">
    <property type="entry name" value="FADPNR"/>
</dbReference>
<dbReference type="Gene3D" id="3.30.390.30">
    <property type="match status" value="1"/>
</dbReference>
<reference evidence="14" key="1">
    <citation type="submission" date="2025-08" db="UniProtKB">
        <authorList>
            <consortium name="Ensembl"/>
        </authorList>
    </citation>
    <scope>IDENTIFICATION</scope>
</reference>
<dbReference type="InterPro" id="IPR050446">
    <property type="entry name" value="FAD-oxidoreductase/Apoptosis"/>
</dbReference>
<keyword evidence="8" id="KW-0560">Oxidoreductase</keyword>
<evidence type="ECO:0000313" key="15">
    <source>
        <dbReference type="Proteomes" id="UP000694545"/>
    </source>
</evidence>
<dbReference type="PRINTS" id="PR00469">
    <property type="entry name" value="PNDRDTASEII"/>
</dbReference>
<organism evidence="14 15">
    <name type="scientific">Varanus komodoensis</name>
    <name type="common">Komodo dragon</name>
    <dbReference type="NCBI Taxonomy" id="61221"/>
    <lineage>
        <taxon>Eukaryota</taxon>
        <taxon>Metazoa</taxon>
        <taxon>Chordata</taxon>
        <taxon>Craniata</taxon>
        <taxon>Vertebrata</taxon>
        <taxon>Euteleostomi</taxon>
        <taxon>Lepidosauria</taxon>
        <taxon>Squamata</taxon>
        <taxon>Bifurcata</taxon>
        <taxon>Unidentata</taxon>
        <taxon>Episquamata</taxon>
        <taxon>Toxicofera</taxon>
        <taxon>Anguimorpha</taxon>
        <taxon>Paleoanguimorpha</taxon>
        <taxon>Varanoidea</taxon>
        <taxon>Varanidae</taxon>
        <taxon>Varanus</taxon>
    </lineage>
</organism>
<dbReference type="AlphaFoldDB" id="A0A8D2IU36"/>
<evidence type="ECO:0000256" key="4">
    <source>
        <dbReference type="ARBA" id="ARBA00022630"/>
    </source>
</evidence>
<feature type="region of interest" description="Disordered" evidence="12">
    <location>
        <begin position="1"/>
        <end position="28"/>
    </location>
</feature>
<protein>
    <recommendedName>
        <fullName evidence="3">L-amino-acid oxidase</fullName>
        <ecNumber evidence="3">1.4.3.2</ecNumber>
    </recommendedName>
</protein>
<evidence type="ECO:0000256" key="12">
    <source>
        <dbReference type="SAM" id="MobiDB-lite"/>
    </source>
</evidence>
<dbReference type="InterPro" id="IPR036188">
    <property type="entry name" value="FAD/NAD-bd_sf"/>
</dbReference>
<evidence type="ECO:0000256" key="11">
    <source>
        <dbReference type="ARBA" id="ARBA00023180"/>
    </source>
</evidence>
<keyword evidence="10" id="KW-0411">Iron-sulfur</keyword>
<dbReference type="EC" id="1.4.3.2" evidence="3"/>
<dbReference type="SUPFAM" id="SSF50022">
    <property type="entry name" value="ISP domain"/>
    <property type="match status" value="1"/>
</dbReference>
<dbReference type="InterPro" id="IPR016156">
    <property type="entry name" value="FAD/NAD-linked_Rdtase_dimer_sf"/>
</dbReference>
<evidence type="ECO:0000256" key="2">
    <source>
        <dbReference type="ARBA" id="ARBA00006442"/>
    </source>
</evidence>
<dbReference type="GO" id="GO:0046872">
    <property type="term" value="F:metal ion binding"/>
    <property type="evidence" value="ECO:0007669"/>
    <property type="project" value="UniProtKB-KW"/>
</dbReference>
<dbReference type="GO" id="GO:0005737">
    <property type="term" value="C:cytoplasm"/>
    <property type="evidence" value="ECO:0007669"/>
    <property type="project" value="TreeGrafter"/>
</dbReference>
<dbReference type="GO" id="GO:0001716">
    <property type="term" value="F:L-amino-acid oxidase activity"/>
    <property type="evidence" value="ECO:0007669"/>
    <property type="project" value="UniProtKB-EC"/>
</dbReference>
<dbReference type="SUPFAM" id="SSF55424">
    <property type="entry name" value="FAD/NAD-linked reductases, dimerisation (C-terminal) domain"/>
    <property type="match status" value="1"/>
</dbReference>
<accession>A0A8D2IU36</accession>
<dbReference type="PANTHER" id="PTHR43557">
    <property type="entry name" value="APOPTOSIS-INDUCING FACTOR 1"/>
    <property type="match status" value="1"/>
</dbReference>
<keyword evidence="9" id="KW-0408">Iron</keyword>
<keyword evidence="6" id="KW-0479">Metal-binding</keyword>
<comment type="similarity">
    <text evidence="2">Belongs to the FAD-dependent oxidoreductase family.</text>
</comment>
<feature type="compositionally biased region" description="Basic and acidic residues" evidence="12">
    <location>
        <begin position="17"/>
        <end position="28"/>
    </location>
</feature>
<dbReference type="PROSITE" id="PS51296">
    <property type="entry name" value="RIESKE"/>
    <property type="match status" value="1"/>
</dbReference>
<dbReference type="InterPro" id="IPR028202">
    <property type="entry name" value="Reductase_C"/>
</dbReference>